<keyword evidence="3" id="KW-1185">Reference proteome</keyword>
<evidence type="ECO:0000313" key="2">
    <source>
        <dbReference type="EMBL" id="PPR01060.1"/>
    </source>
</evidence>
<dbReference type="InterPro" id="IPR011990">
    <property type="entry name" value="TPR-like_helical_dom_sf"/>
</dbReference>
<dbReference type="OrthoDB" id="3052556at2759"/>
<dbReference type="Proteomes" id="UP000284842">
    <property type="component" value="Unassembled WGS sequence"/>
</dbReference>
<dbReference type="SUPFAM" id="SSF48452">
    <property type="entry name" value="TPR-like"/>
    <property type="match status" value="1"/>
</dbReference>
<dbReference type="PANTHER" id="PTHR47691:SF3">
    <property type="entry name" value="HTH-TYPE TRANSCRIPTIONAL REGULATOR RV0890C-RELATED"/>
    <property type="match status" value="1"/>
</dbReference>
<comment type="caution">
    <text evidence="2">The sequence shown here is derived from an EMBL/GenBank/DDBJ whole genome shotgun (WGS) entry which is preliminary data.</text>
</comment>
<dbReference type="InterPro" id="IPR027417">
    <property type="entry name" value="P-loop_NTPase"/>
</dbReference>
<reference evidence="2 3" key="1">
    <citation type="journal article" date="2018" name="Evol. Lett.">
        <title>Horizontal gene cluster transfer increased hallucinogenic mushroom diversity.</title>
        <authorList>
            <person name="Reynolds H.T."/>
            <person name="Vijayakumar V."/>
            <person name="Gluck-Thaler E."/>
            <person name="Korotkin H.B."/>
            <person name="Matheny P.B."/>
            <person name="Slot J.C."/>
        </authorList>
    </citation>
    <scope>NUCLEOTIDE SEQUENCE [LARGE SCALE GENOMIC DNA]</scope>
    <source>
        <strain evidence="2 3">2629</strain>
    </source>
</reference>
<dbReference type="SUPFAM" id="SSF52540">
    <property type="entry name" value="P-loop containing nucleoside triphosphate hydrolases"/>
    <property type="match status" value="1"/>
</dbReference>
<dbReference type="CDD" id="cd21037">
    <property type="entry name" value="MLKL_NTD"/>
    <property type="match status" value="1"/>
</dbReference>
<accession>A0A409YDH3</accession>
<evidence type="ECO:0000313" key="3">
    <source>
        <dbReference type="Proteomes" id="UP000284842"/>
    </source>
</evidence>
<dbReference type="InterPro" id="IPR002182">
    <property type="entry name" value="NB-ARC"/>
</dbReference>
<name>A0A409YDH3_9AGAR</name>
<dbReference type="InterPro" id="IPR019734">
    <property type="entry name" value="TPR_rpt"/>
</dbReference>
<organism evidence="2 3">
    <name type="scientific">Panaeolus cyanescens</name>
    <dbReference type="NCBI Taxonomy" id="181874"/>
    <lineage>
        <taxon>Eukaryota</taxon>
        <taxon>Fungi</taxon>
        <taxon>Dikarya</taxon>
        <taxon>Basidiomycota</taxon>
        <taxon>Agaricomycotina</taxon>
        <taxon>Agaricomycetes</taxon>
        <taxon>Agaricomycetidae</taxon>
        <taxon>Agaricales</taxon>
        <taxon>Agaricineae</taxon>
        <taxon>Galeropsidaceae</taxon>
        <taxon>Panaeolus</taxon>
    </lineage>
</organism>
<dbReference type="InterPro" id="IPR059179">
    <property type="entry name" value="MLKL-like_MCAfunc"/>
</dbReference>
<feature type="domain" description="NB-ARC" evidence="1">
    <location>
        <begin position="342"/>
        <end position="447"/>
    </location>
</feature>
<gene>
    <name evidence="2" type="ORF">CVT24_000599</name>
</gene>
<evidence type="ECO:0000259" key="1">
    <source>
        <dbReference type="Pfam" id="PF00931"/>
    </source>
</evidence>
<sequence length="1088" mass="120539">MSNTGFNSGGLYWNHLRVAAMDHLEAAFDDLLAPLPMSLKSYPEKSPGNAYKFSIKRIFVWSSAKKRNSDSASSKTLENPVSEISLVKTDTMPVPTMMPIPEPAIPSSVSVIRTVAKVAPKAELERLGVLLDGLQTAAKVLDALSGAVPFPPAKAVIGIGIKVISLFKDANHAHIESLELCNRIASYVLLVAEEVKGKEIVDSPELGEDLTSFNQTLASLYDKLAQGVPSDQNAILAAVDSSSHLALIQACEIELQRQIEHFQVLRTIHSGKTLSSVLTRVNDNFHLSVEINERVRSLGYTFDAKLEEVKDLIQHGRIRQKQNTETMPSTSNLIGRDHFISQVVTTLTSSRNVCMLGQEGMGRTSIAAQIMNDDKIASTFSDGSRYWVPCSRATTFSKFEDLLCSQIQTNSKLGNASRMTGLLRFLSVTPNRKLILLDDFETTWKENEAACKRALTGLIRNANVTVLLTMNSDKLPEEFDSHFRWFDEGLTPLEDVPISPSSDAASAMPPYPLLNSWVPYPILPLERRAAEQLFGSYFALTDTPQEKEHLDALLDKLQGRPSLIKLVAIRGVNSATADIKSMLDELKDTKDPMSFIIEDSITRLHRIPNSQKILNTLALFPTGLDGKQLDIWLAFRNSEAMGYLRGIGLVSFNSSTKRWSLSPIIRSRLPPADPVAVVARREAHQTMLSILQRNSPVRHGPKHSSFKIHMADLTKHEPGLNELLLNMVDQLDTNPGYLQELNGDGKEEDAALQTRILDSLKTYSNYQSWSRANKEVAKAAVRLAEKWKSPPLPSIHYSLGTTLLQLDQYSEARKYLDLAMEGFILKQDRFGIVRSATQSIKARCSMGSDSNENLLVDLDKLASRSDLKLPVVSNLDEARSKYAQPNDEAKATARIHSTKAHLYRCLKKPELALKHAEIALYLARDLLKNSQLAADCQYIKARALALSGRFAEAVNEADKVIAFYEGMGIQGRGTGSGAFIYNVKTRALKGAQRWGPSLFETAKHAVTMCQSYGSPMAAGEALMEYGELFVTAEKWEEATLIFEEASKEFRRVDTHSGRKVTQICNQNLVYARAKADLAKVQYTTPSRA</sequence>
<dbReference type="PANTHER" id="PTHR47691">
    <property type="entry name" value="REGULATOR-RELATED"/>
    <property type="match status" value="1"/>
</dbReference>
<dbReference type="EMBL" id="NHTK01001275">
    <property type="protein sequence ID" value="PPR01060.1"/>
    <property type="molecule type" value="Genomic_DNA"/>
</dbReference>
<dbReference type="AlphaFoldDB" id="A0A409YDH3"/>
<dbReference type="Gene3D" id="3.40.50.300">
    <property type="entry name" value="P-loop containing nucleotide triphosphate hydrolases"/>
    <property type="match status" value="1"/>
</dbReference>
<protein>
    <recommendedName>
        <fullName evidence="1">NB-ARC domain-containing protein</fullName>
    </recommendedName>
</protein>
<dbReference type="SMART" id="SM00028">
    <property type="entry name" value="TPR"/>
    <property type="match status" value="3"/>
</dbReference>
<dbReference type="Pfam" id="PF00931">
    <property type="entry name" value="NB-ARC"/>
    <property type="match status" value="1"/>
</dbReference>
<proteinExistence type="predicted"/>
<dbReference type="Gene3D" id="1.25.40.10">
    <property type="entry name" value="Tetratricopeptide repeat domain"/>
    <property type="match status" value="1"/>
</dbReference>
<dbReference type="InParanoid" id="A0A409YDH3"/>